<name>A0A9W7F2Z1_9STRA</name>
<protein>
    <submittedName>
        <fullName evidence="1">Uncharacterized protein</fullName>
    </submittedName>
</protein>
<organism evidence="1 2">
    <name type="scientific">Triparma strigata</name>
    <dbReference type="NCBI Taxonomy" id="1606541"/>
    <lineage>
        <taxon>Eukaryota</taxon>
        <taxon>Sar</taxon>
        <taxon>Stramenopiles</taxon>
        <taxon>Ochrophyta</taxon>
        <taxon>Bolidophyceae</taxon>
        <taxon>Parmales</taxon>
        <taxon>Triparmaceae</taxon>
        <taxon>Triparma</taxon>
    </lineage>
</organism>
<evidence type="ECO:0000313" key="2">
    <source>
        <dbReference type="Proteomes" id="UP001165085"/>
    </source>
</evidence>
<gene>
    <name evidence="1" type="ORF">TrST_g8620</name>
</gene>
<keyword evidence="2" id="KW-1185">Reference proteome</keyword>
<sequence length="127" mass="14299">MFARSQELRTKGVLLVPLPPKKVTRGRELFKHYLANIPEHKVGAIFDGDYGAGSFGAINLASAYHNPAAVYIDEFVTEEFETIMTPLGSLQGLGFWELVPDRLCYRTKKQPKESWHTVSLEIKFSGK</sequence>
<evidence type="ECO:0000313" key="1">
    <source>
        <dbReference type="EMBL" id="GMI00221.1"/>
    </source>
</evidence>
<comment type="caution">
    <text evidence="1">The sequence shown here is derived from an EMBL/GenBank/DDBJ whole genome shotgun (WGS) entry which is preliminary data.</text>
</comment>
<accession>A0A9W7F2Z1</accession>
<dbReference type="Proteomes" id="UP001165085">
    <property type="component" value="Unassembled WGS sequence"/>
</dbReference>
<dbReference type="EMBL" id="BRXY01000567">
    <property type="protein sequence ID" value="GMI00221.1"/>
    <property type="molecule type" value="Genomic_DNA"/>
</dbReference>
<proteinExistence type="predicted"/>
<reference evidence="2" key="1">
    <citation type="journal article" date="2023" name="Commun. Biol.">
        <title>Genome analysis of Parmales, the sister group of diatoms, reveals the evolutionary specialization of diatoms from phago-mixotrophs to photoautotrophs.</title>
        <authorList>
            <person name="Ban H."/>
            <person name="Sato S."/>
            <person name="Yoshikawa S."/>
            <person name="Yamada K."/>
            <person name="Nakamura Y."/>
            <person name="Ichinomiya M."/>
            <person name="Sato N."/>
            <person name="Blanc-Mathieu R."/>
            <person name="Endo H."/>
            <person name="Kuwata A."/>
            <person name="Ogata H."/>
        </authorList>
    </citation>
    <scope>NUCLEOTIDE SEQUENCE [LARGE SCALE GENOMIC DNA]</scope>
    <source>
        <strain evidence="2">NIES 3701</strain>
    </source>
</reference>
<dbReference type="AlphaFoldDB" id="A0A9W7F2Z1"/>